<dbReference type="GO" id="GO:0006950">
    <property type="term" value="P:response to stress"/>
    <property type="evidence" value="ECO:0007669"/>
    <property type="project" value="UniProtKB-ARBA"/>
</dbReference>
<dbReference type="AlphaFoldDB" id="A0A3B7QX44"/>
<dbReference type="CDD" id="cd19438">
    <property type="entry name" value="lipocalin_Blc-like"/>
    <property type="match status" value="1"/>
</dbReference>
<dbReference type="PRINTS" id="PR01171">
    <property type="entry name" value="BCTLIPOCALIN"/>
</dbReference>
<dbReference type="KEGG" id="hyh:D3Y59_02990"/>
<dbReference type="InterPro" id="IPR047202">
    <property type="entry name" value="Lipocalin_Blc-like_dom"/>
</dbReference>
<sequence>MGLLRKVPGRPNVNAAPTYLGLAPEAPNHTPSFMTTPNIRKPGLLTAAAAALATGAAVYALTRRKLPELSTVPHVDLHRYAGLWYEIARLPQRYERRCTNVTAEYRPLPDGRLEVKNTCRKNSVYGPAEDVHGVARVVDTATNAKLKVQFQWPFEGDYWILTLDPEYQFALVGTPNRKALWILARKPHLALPTLHNLVEVARQKGFPVGKLIYTEQLEANQL</sequence>
<dbReference type="OrthoDB" id="594739at2"/>
<evidence type="ECO:0000259" key="1">
    <source>
        <dbReference type="Pfam" id="PF08212"/>
    </source>
</evidence>
<evidence type="ECO:0000313" key="2">
    <source>
        <dbReference type="EMBL" id="AYA36115.1"/>
    </source>
</evidence>
<reference evidence="2 3" key="1">
    <citation type="submission" date="2018-09" db="EMBL/GenBank/DDBJ databases">
        <title>Hymenobacter medium sp. nov., isolated from R2A medium.</title>
        <authorList>
            <person name="Yingchao G."/>
        </authorList>
    </citation>
    <scope>NUCLEOTIDE SEQUENCE [LARGE SCALE GENOMIC DNA]</scope>
    <source>
        <strain evidence="3">sh-6</strain>
    </source>
</reference>
<dbReference type="PANTHER" id="PTHR10612">
    <property type="entry name" value="APOLIPOPROTEIN D"/>
    <property type="match status" value="1"/>
</dbReference>
<proteinExistence type="predicted"/>
<keyword evidence="3" id="KW-1185">Reference proteome</keyword>
<dbReference type="SUPFAM" id="SSF50814">
    <property type="entry name" value="Lipocalins"/>
    <property type="match status" value="1"/>
</dbReference>
<dbReference type="InterPro" id="IPR012674">
    <property type="entry name" value="Calycin"/>
</dbReference>
<evidence type="ECO:0000313" key="3">
    <source>
        <dbReference type="Proteomes" id="UP000262802"/>
    </source>
</evidence>
<feature type="domain" description="Lipocalin/cytosolic fatty-acid binding" evidence="1">
    <location>
        <begin position="75"/>
        <end position="216"/>
    </location>
</feature>
<dbReference type="InterPro" id="IPR000566">
    <property type="entry name" value="Lipocln_cytosolic_FA-bd_dom"/>
</dbReference>
<organism evidence="2 3">
    <name type="scientific">Hymenobacter oligotrophus</name>
    <dbReference type="NCBI Taxonomy" id="2319843"/>
    <lineage>
        <taxon>Bacteria</taxon>
        <taxon>Pseudomonadati</taxon>
        <taxon>Bacteroidota</taxon>
        <taxon>Cytophagia</taxon>
        <taxon>Cytophagales</taxon>
        <taxon>Hymenobacteraceae</taxon>
        <taxon>Hymenobacter</taxon>
    </lineage>
</organism>
<dbReference type="PANTHER" id="PTHR10612:SF34">
    <property type="entry name" value="APOLIPOPROTEIN D"/>
    <property type="match status" value="1"/>
</dbReference>
<protein>
    <recommendedName>
        <fullName evidence="1">Lipocalin/cytosolic fatty-acid binding domain-containing protein</fullName>
    </recommendedName>
</protein>
<dbReference type="Pfam" id="PF08212">
    <property type="entry name" value="Lipocalin_2"/>
    <property type="match status" value="1"/>
</dbReference>
<dbReference type="InterPro" id="IPR002446">
    <property type="entry name" value="Lipocalin_bac"/>
</dbReference>
<gene>
    <name evidence="2" type="ORF">D3Y59_02990</name>
</gene>
<dbReference type="EMBL" id="CP032317">
    <property type="protein sequence ID" value="AYA36115.1"/>
    <property type="molecule type" value="Genomic_DNA"/>
</dbReference>
<name>A0A3B7QX44_9BACT</name>
<dbReference type="Gene3D" id="2.40.128.20">
    <property type="match status" value="1"/>
</dbReference>
<accession>A0A3B7QX44</accession>
<dbReference type="Proteomes" id="UP000262802">
    <property type="component" value="Chromosome"/>
</dbReference>